<evidence type="ECO:0000256" key="1">
    <source>
        <dbReference type="SAM" id="Coils"/>
    </source>
</evidence>
<dbReference type="EMBL" id="QSFX01000043">
    <property type="protein sequence ID" value="RHA83233.1"/>
    <property type="molecule type" value="Genomic_DNA"/>
</dbReference>
<reference evidence="2 3" key="1">
    <citation type="submission" date="2018-08" db="EMBL/GenBank/DDBJ databases">
        <title>A genome reference for cultivated species of the human gut microbiota.</title>
        <authorList>
            <person name="Zou Y."/>
            <person name="Xue W."/>
            <person name="Luo G."/>
        </authorList>
    </citation>
    <scope>NUCLEOTIDE SEQUENCE [LARGE SCALE GENOMIC DNA]</scope>
    <source>
        <strain evidence="2 3">AM42-1AC</strain>
    </source>
</reference>
<name>A0A3R6ACR4_9FIRM</name>
<dbReference type="RefSeq" id="WP_118583549.1">
    <property type="nucleotide sequence ID" value="NZ_CABJFX010000043.1"/>
</dbReference>
<dbReference type="Proteomes" id="UP000283492">
    <property type="component" value="Unassembled WGS sequence"/>
</dbReference>
<dbReference type="AlphaFoldDB" id="A0A3R6ACR4"/>
<protein>
    <submittedName>
        <fullName evidence="2">Uncharacterized protein</fullName>
    </submittedName>
</protein>
<accession>A0A3R6ACR4</accession>
<evidence type="ECO:0000313" key="3">
    <source>
        <dbReference type="Proteomes" id="UP000283492"/>
    </source>
</evidence>
<organism evidence="2 3">
    <name type="scientific">Roseburia inulinivorans</name>
    <dbReference type="NCBI Taxonomy" id="360807"/>
    <lineage>
        <taxon>Bacteria</taxon>
        <taxon>Bacillati</taxon>
        <taxon>Bacillota</taxon>
        <taxon>Clostridia</taxon>
        <taxon>Lachnospirales</taxon>
        <taxon>Lachnospiraceae</taxon>
        <taxon>Roseburia</taxon>
    </lineage>
</organism>
<gene>
    <name evidence="2" type="ORF">DW914_17035</name>
</gene>
<sequence>MENKKICIAIDTKDKKNNIIRTVNAIKRQTSYENIMMVILYDCRKNDEFTEVDETISAEIDDIVSNNEVVNNINELKQILEANDIENVLFVNEEIILAPNAVEQIMMTDVESDEQLVLNHLKLDTGGNYVADEKIQVSPYCKLYSLHDLFEIVDDDELCVCKNWQLKYSFAGKTARMIDAYAYQIGDMGICVDYKTEYGYIKSIIENEDIIGIGVVTDVIEKALYKAFKESIEHVNEEAYAFLQKCMTSLSLDKTILELELKKYKIVPELCAIIGRCDVSQFRKMYEKFETLADKEIIAEKGDSKLIENLQNAIKNLETRVSCLEQNDYTVEQHVESMYQNGYAVGQYVVSMYQNGKLGMGTIIKSTIAWIKYKLSGKR</sequence>
<proteinExistence type="predicted"/>
<evidence type="ECO:0000313" key="2">
    <source>
        <dbReference type="EMBL" id="RHA83233.1"/>
    </source>
</evidence>
<keyword evidence="1" id="KW-0175">Coiled coil</keyword>
<feature type="coiled-coil region" evidence="1">
    <location>
        <begin position="300"/>
        <end position="327"/>
    </location>
</feature>
<comment type="caution">
    <text evidence="2">The sequence shown here is derived from an EMBL/GenBank/DDBJ whole genome shotgun (WGS) entry which is preliminary data.</text>
</comment>